<dbReference type="OrthoDB" id="536488at2759"/>
<dbReference type="InterPro" id="IPR011047">
    <property type="entry name" value="Quinoprotein_ADH-like_sf"/>
</dbReference>
<protein>
    <submittedName>
        <fullName evidence="2">Uncharacterized protein</fullName>
    </submittedName>
</protein>
<reference evidence="2" key="1">
    <citation type="journal article" date="2020" name="bioRxiv">
        <title>Comparative genomics of Chlamydomonas.</title>
        <authorList>
            <person name="Craig R.J."/>
            <person name="Hasan A.R."/>
            <person name="Ness R.W."/>
            <person name="Keightley P.D."/>
        </authorList>
    </citation>
    <scope>NUCLEOTIDE SEQUENCE</scope>
    <source>
        <strain evidence="2">CCAP 11/70</strain>
    </source>
</reference>
<name>A0A835YJ09_9CHLO</name>
<proteinExistence type="predicted"/>
<feature type="region of interest" description="Disordered" evidence="1">
    <location>
        <begin position="293"/>
        <end position="314"/>
    </location>
</feature>
<dbReference type="EMBL" id="JAEHOE010000006">
    <property type="protein sequence ID" value="KAG2499490.1"/>
    <property type="molecule type" value="Genomic_DNA"/>
</dbReference>
<organism evidence="2 3">
    <name type="scientific">Edaphochlamys debaryana</name>
    <dbReference type="NCBI Taxonomy" id="47281"/>
    <lineage>
        <taxon>Eukaryota</taxon>
        <taxon>Viridiplantae</taxon>
        <taxon>Chlorophyta</taxon>
        <taxon>core chlorophytes</taxon>
        <taxon>Chlorophyceae</taxon>
        <taxon>CS clade</taxon>
        <taxon>Chlamydomonadales</taxon>
        <taxon>Chlamydomonadales incertae sedis</taxon>
        <taxon>Edaphochlamys</taxon>
    </lineage>
</organism>
<dbReference type="InterPro" id="IPR015943">
    <property type="entry name" value="WD40/YVTN_repeat-like_dom_sf"/>
</dbReference>
<feature type="compositionally biased region" description="Pro residues" evidence="1">
    <location>
        <begin position="462"/>
        <end position="542"/>
    </location>
</feature>
<dbReference type="Gene3D" id="2.130.10.10">
    <property type="entry name" value="YVTN repeat-like/Quinoprotein amine dehydrogenase"/>
    <property type="match status" value="1"/>
</dbReference>
<dbReference type="AlphaFoldDB" id="A0A835YJ09"/>
<feature type="compositionally biased region" description="Polar residues" evidence="1">
    <location>
        <begin position="298"/>
        <end position="313"/>
    </location>
</feature>
<evidence type="ECO:0000256" key="1">
    <source>
        <dbReference type="SAM" id="MobiDB-lite"/>
    </source>
</evidence>
<dbReference type="PRINTS" id="PR01217">
    <property type="entry name" value="PRICHEXTENSN"/>
</dbReference>
<dbReference type="SUPFAM" id="SSF50998">
    <property type="entry name" value="Quinoprotein alcohol dehydrogenase-like"/>
    <property type="match status" value="1"/>
</dbReference>
<evidence type="ECO:0000313" key="2">
    <source>
        <dbReference type="EMBL" id="KAG2499490.1"/>
    </source>
</evidence>
<accession>A0A835YJ09</accession>
<dbReference type="Proteomes" id="UP000612055">
    <property type="component" value="Unassembled WGS sequence"/>
</dbReference>
<comment type="caution">
    <text evidence="2">The sequence shown here is derived from an EMBL/GenBank/DDBJ whole genome shotgun (WGS) entry which is preliminary data.</text>
</comment>
<feature type="region of interest" description="Disordered" evidence="1">
    <location>
        <begin position="451"/>
        <end position="555"/>
    </location>
</feature>
<evidence type="ECO:0000313" key="3">
    <source>
        <dbReference type="Proteomes" id="UP000612055"/>
    </source>
</evidence>
<keyword evidence="3" id="KW-1185">Reference proteome</keyword>
<sequence>MPPSVTVDFVASRPPGPLTVHNHIMYIKVRNHRLPGWGASGLQVINITSGTWLGTLYSPTPNDVSYHTASASVPVRVLEANGGRNTHVAFFSTLRPNGTMMLHAALFGTAGPVNISYLGPDFPPGTNTSAQPIDVPREVVFGFAWVTALGQAGDGLMEPVLFDALAPGGGLQDPNPLGFLALASPRAVHVVNASSGELLYTHSFPDRVLRPSPSSYHVPPVNFRGLLVLPTANASVLAFNLATRTVAWEVPLPHSYIAALQPSRDRLLVRLVKSASLGGDPYYVIAADGTARSYDPDPSSNRTSSPRTDNPYSPFTPDGIQYLLLPSSTPTSPGAPPFPDRLSVHNTATQERIEVPLRFAMRVPPYPASFAVDSCRAVITGTGFELFPNGTTDGPPVTSVHVMDVGSGELLYSRELPQPEGEDSLVAQPYIDPRSGALYVLRNEELWRFDPTPNKPPLSTVSPPPVPPAPPLPPSPPPSPPPKPPSPPPPPSPPLPPAPPPSPPGPPFPPNFPRLPPSPPRPPPRPPLSPLLARPSPPPATPPSGGDDGSAGALFQPLRGACGWALALGVLALQAALRDLA</sequence>
<gene>
    <name evidence="2" type="ORF">HYH03_002437</name>
</gene>